<name>A0AAV4DJC4_9GAST</name>
<evidence type="ECO:0000313" key="1">
    <source>
        <dbReference type="EMBL" id="GFO44338.1"/>
    </source>
</evidence>
<evidence type="ECO:0000313" key="2">
    <source>
        <dbReference type="Proteomes" id="UP000735302"/>
    </source>
</evidence>
<organism evidence="1 2">
    <name type="scientific">Plakobranchus ocellatus</name>
    <dbReference type="NCBI Taxonomy" id="259542"/>
    <lineage>
        <taxon>Eukaryota</taxon>
        <taxon>Metazoa</taxon>
        <taxon>Spiralia</taxon>
        <taxon>Lophotrochozoa</taxon>
        <taxon>Mollusca</taxon>
        <taxon>Gastropoda</taxon>
        <taxon>Heterobranchia</taxon>
        <taxon>Euthyneura</taxon>
        <taxon>Panpulmonata</taxon>
        <taxon>Sacoglossa</taxon>
        <taxon>Placobranchoidea</taxon>
        <taxon>Plakobranchidae</taxon>
        <taxon>Plakobranchus</taxon>
    </lineage>
</organism>
<accession>A0AAV4DJC4</accession>
<comment type="caution">
    <text evidence="1">The sequence shown here is derived from an EMBL/GenBank/DDBJ whole genome shotgun (WGS) entry which is preliminary data.</text>
</comment>
<proteinExistence type="predicted"/>
<sequence>MIGTGIFSRSKSLTKQSCKVLLKKTADMIDRERGGVIATGKDGTDHGSVPEGKCILNNQPHEMEATYISGVGGAVASKPLSNLVSPFCRTFEFKASQWRLGMIRP</sequence>
<keyword evidence="2" id="KW-1185">Reference proteome</keyword>
<dbReference type="Proteomes" id="UP000735302">
    <property type="component" value="Unassembled WGS sequence"/>
</dbReference>
<dbReference type="AlphaFoldDB" id="A0AAV4DJC4"/>
<gene>
    <name evidence="1" type="ORF">PoB_007084300</name>
</gene>
<protein>
    <submittedName>
        <fullName evidence="1">Uncharacterized protein</fullName>
    </submittedName>
</protein>
<reference evidence="1 2" key="1">
    <citation type="journal article" date="2021" name="Elife">
        <title>Chloroplast acquisition without the gene transfer in kleptoplastic sea slugs, Plakobranchus ocellatus.</title>
        <authorList>
            <person name="Maeda T."/>
            <person name="Takahashi S."/>
            <person name="Yoshida T."/>
            <person name="Shimamura S."/>
            <person name="Takaki Y."/>
            <person name="Nagai Y."/>
            <person name="Toyoda A."/>
            <person name="Suzuki Y."/>
            <person name="Arimoto A."/>
            <person name="Ishii H."/>
            <person name="Satoh N."/>
            <person name="Nishiyama T."/>
            <person name="Hasebe M."/>
            <person name="Maruyama T."/>
            <person name="Minagawa J."/>
            <person name="Obokata J."/>
            <person name="Shigenobu S."/>
        </authorList>
    </citation>
    <scope>NUCLEOTIDE SEQUENCE [LARGE SCALE GENOMIC DNA]</scope>
</reference>
<dbReference type="EMBL" id="BLXT01007949">
    <property type="protein sequence ID" value="GFO44338.1"/>
    <property type="molecule type" value="Genomic_DNA"/>
</dbReference>